<dbReference type="Ensembl" id="ENSAOCT00000074686.1">
    <property type="protein sequence ID" value="ENSAOCP00000067208.1"/>
    <property type="gene ID" value="ENSAOCG00000026947.1"/>
</dbReference>
<sequence>MKYIIGINGVTNGRKATLANRLIKILPSCCVVHQDDFFKSQDQIEVGEDGFKQYDVITALDMDSDHKEKEETHILIVEGFLLYTCRPLINDLNQRCFVSIPYEECKKGRYSRNYTMPDTPPNINFFLTILSSSFIHICLAGTVLHSFFNCTGSTLVVFKCAFKGTLTSS</sequence>
<dbReference type="SUPFAM" id="SSF52540">
    <property type="entry name" value="P-loop containing nucleoside triphosphate hydrolases"/>
    <property type="match status" value="1"/>
</dbReference>
<evidence type="ECO:0000313" key="2">
    <source>
        <dbReference type="Proteomes" id="UP001501940"/>
    </source>
</evidence>
<dbReference type="Gene3D" id="3.40.50.300">
    <property type="entry name" value="P-loop containing nucleotide triphosphate hydrolases"/>
    <property type="match status" value="2"/>
</dbReference>
<evidence type="ECO:0008006" key="3">
    <source>
        <dbReference type="Google" id="ProtNLM"/>
    </source>
</evidence>
<keyword evidence="2" id="KW-1185">Reference proteome</keyword>
<name>A0AAQ5ZMA1_AMPOC</name>
<reference evidence="1" key="2">
    <citation type="submission" date="2025-08" db="UniProtKB">
        <authorList>
            <consortium name="Ensembl"/>
        </authorList>
    </citation>
    <scope>IDENTIFICATION</scope>
</reference>
<reference evidence="1 2" key="1">
    <citation type="submission" date="2022-01" db="EMBL/GenBank/DDBJ databases">
        <title>A chromosome-scale genome assembly of the false clownfish, Amphiprion ocellaris.</title>
        <authorList>
            <person name="Ryu T."/>
        </authorList>
    </citation>
    <scope>NUCLEOTIDE SEQUENCE [LARGE SCALE GENOMIC DNA]</scope>
</reference>
<accession>A0AAQ5ZMA1</accession>
<reference evidence="1" key="3">
    <citation type="submission" date="2025-09" db="UniProtKB">
        <authorList>
            <consortium name="Ensembl"/>
        </authorList>
    </citation>
    <scope>IDENTIFICATION</scope>
</reference>
<dbReference type="Proteomes" id="UP001501940">
    <property type="component" value="Chromosome 1"/>
</dbReference>
<proteinExistence type="predicted"/>
<dbReference type="AlphaFoldDB" id="A0AAQ5ZMA1"/>
<dbReference type="CDD" id="cd02024">
    <property type="entry name" value="NRK1"/>
    <property type="match status" value="1"/>
</dbReference>
<dbReference type="InterPro" id="IPR027417">
    <property type="entry name" value="P-loop_NTPase"/>
</dbReference>
<organism evidence="1 2">
    <name type="scientific">Amphiprion ocellaris</name>
    <name type="common">Clown anemonefish</name>
    <dbReference type="NCBI Taxonomy" id="80972"/>
    <lineage>
        <taxon>Eukaryota</taxon>
        <taxon>Metazoa</taxon>
        <taxon>Chordata</taxon>
        <taxon>Craniata</taxon>
        <taxon>Vertebrata</taxon>
        <taxon>Euteleostomi</taxon>
        <taxon>Actinopterygii</taxon>
        <taxon>Neopterygii</taxon>
        <taxon>Teleostei</taxon>
        <taxon>Neoteleostei</taxon>
        <taxon>Acanthomorphata</taxon>
        <taxon>Ovalentaria</taxon>
        <taxon>Pomacentridae</taxon>
        <taxon>Amphiprion</taxon>
    </lineage>
</organism>
<evidence type="ECO:0000313" key="1">
    <source>
        <dbReference type="Ensembl" id="ENSAOCP00000067208.1"/>
    </source>
</evidence>
<protein>
    <recommendedName>
        <fullName evidence="3">Muscle-specific beta 1 integrin binding protein 2</fullName>
    </recommendedName>
</protein>
<dbReference type="GeneTree" id="ENSGT00940000159842"/>